<dbReference type="eggNOG" id="ENOG5032TQR">
    <property type="taxonomic scope" value="Bacteria"/>
</dbReference>
<dbReference type="EMBL" id="ATAX01000023">
    <property type="protein sequence ID" value="EWM53786.1"/>
    <property type="molecule type" value="Genomic_DNA"/>
</dbReference>
<reference evidence="2 3" key="1">
    <citation type="journal article" date="2014" name="PLoS ONE">
        <title>Rumen cellulosomics: divergent fiber-degrading strategies revealed by comparative genome-wide analysis of six ruminococcal strains.</title>
        <authorList>
            <person name="Dassa B."/>
            <person name="Borovok I."/>
            <person name="Ruimy-Israeli V."/>
            <person name="Lamed R."/>
            <person name="Flint H.J."/>
            <person name="Duncan S.H."/>
            <person name="Henrissat B."/>
            <person name="Coutinho P."/>
            <person name="Morrison M."/>
            <person name="Mosoni P."/>
            <person name="Yeoman C.J."/>
            <person name="White B.A."/>
            <person name="Bayer E.A."/>
        </authorList>
    </citation>
    <scope>NUCLEOTIDE SEQUENCE [LARGE SCALE GENOMIC DNA]</scope>
    <source>
        <strain evidence="2 3">007c</strain>
    </source>
</reference>
<feature type="domain" description="CpXC" evidence="1">
    <location>
        <begin position="9"/>
        <end position="134"/>
    </location>
</feature>
<dbReference type="OrthoDB" id="9784124at2"/>
<dbReference type="AlphaFoldDB" id="W7UF31"/>
<dbReference type="InterPro" id="IPR025682">
    <property type="entry name" value="CpXC_dom"/>
</dbReference>
<proteinExistence type="predicted"/>
<dbReference type="RefSeq" id="WP_037298642.1">
    <property type="nucleotide sequence ID" value="NZ_ATAX01000023.1"/>
</dbReference>
<organism evidence="2 3">
    <name type="scientific">Ruminococcus flavefaciens 007c</name>
    <dbReference type="NCBI Taxonomy" id="1341157"/>
    <lineage>
        <taxon>Bacteria</taxon>
        <taxon>Bacillati</taxon>
        <taxon>Bacillota</taxon>
        <taxon>Clostridia</taxon>
        <taxon>Eubacteriales</taxon>
        <taxon>Oscillospiraceae</taxon>
        <taxon>Ruminococcus</taxon>
    </lineage>
</organism>
<keyword evidence="3" id="KW-1185">Reference proteome</keyword>
<dbReference type="Proteomes" id="UP000019365">
    <property type="component" value="Unassembled WGS sequence"/>
</dbReference>
<gene>
    <name evidence="2" type="ORF">RF007C_08710</name>
</gene>
<evidence type="ECO:0000313" key="3">
    <source>
        <dbReference type="Proteomes" id="UP000019365"/>
    </source>
</evidence>
<dbReference type="Pfam" id="PF14353">
    <property type="entry name" value="CpXC"/>
    <property type="match status" value="1"/>
</dbReference>
<comment type="caution">
    <text evidence="2">The sequence shown here is derived from an EMBL/GenBank/DDBJ whole genome shotgun (WGS) entry which is preliminary data.</text>
</comment>
<accession>W7UF31</accession>
<name>W7UF31_RUMFL</name>
<evidence type="ECO:0000259" key="1">
    <source>
        <dbReference type="Pfam" id="PF14353"/>
    </source>
</evidence>
<dbReference type="PATRIC" id="fig|1341157.4.peg.1425"/>
<evidence type="ECO:0000313" key="2">
    <source>
        <dbReference type="EMBL" id="EWM53786.1"/>
    </source>
</evidence>
<sequence length="216" mass="25018">MSKNHIEKIKCPKCGKVSDMLVWELIDTSQDPQMAEQIRNGDAFSWYCPGCDNKSLIFYPTIYHEVDKKYVLAYVPGDPTSAIGYMKDLNSNNDSGYDFSIGYTKRIVTDMNKLREKLLILDHDLDDKIIELMKLFIIADLQDRNPDLKVKDIFFNVNGEGKYCFAVIFDNDRWGESEFVQNSYDQVAKTFMKDLVIADEFIIDTEWAMSILNKNL</sequence>
<protein>
    <recommendedName>
        <fullName evidence="1">CpXC domain-containing protein</fullName>
    </recommendedName>
</protein>